<name>A0A0Q0U1R0_9CORY</name>
<dbReference type="PATRIC" id="fig|1544413.3.peg.1863"/>
<proteinExistence type="predicted"/>
<dbReference type="Proteomes" id="UP000050488">
    <property type="component" value="Unassembled WGS sequence"/>
</dbReference>
<sequence length="111" mass="12679">MSHVTHKKQQRCAWCGKEMEPSTRGRPKKYCTPSCKQRAYEQRHNITGTQIPQDAVIMTPQRAERLQDSLFELRCSAEDISTAASEGVSAEELRELCSELVELARSIEKLR</sequence>
<accession>A0A0Q0U1R0</accession>
<dbReference type="EMBL" id="LKEV01000006">
    <property type="protein sequence ID" value="KQB85726.1"/>
    <property type="molecule type" value="Genomic_DNA"/>
</dbReference>
<evidence type="ECO:0008006" key="3">
    <source>
        <dbReference type="Google" id="ProtNLM"/>
    </source>
</evidence>
<dbReference type="RefSeq" id="WP_055178452.1">
    <property type="nucleotide sequence ID" value="NZ_JAUSQY010000001.1"/>
</dbReference>
<evidence type="ECO:0000313" key="2">
    <source>
        <dbReference type="Proteomes" id="UP000050488"/>
    </source>
</evidence>
<dbReference type="AlphaFoldDB" id="A0A0Q0U1R0"/>
<dbReference type="STRING" id="1544413.Clow_01859"/>
<evidence type="ECO:0000313" key="1">
    <source>
        <dbReference type="EMBL" id="KQB85726.1"/>
    </source>
</evidence>
<protein>
    <recommendedName>
        <fullName evidence="3">FCS-type domain-containing protein</fullName>
    </recommendedName>
</protein>
<comment type="caution">
    <text evidence="1">The sequence shown here is derived from an EMBL/GenBank/DDBJ whole genome shotgun (WGS) entry which is preliminary data.</text>
</comment>
<gene>
    <name evidence="1" type="ORF">Clow_01859</name>
</gene>
<reference evidence="1 2" key="1">
    <citation type="submission" date="2015-10" db="EMBL/GenBank/DDBJ databases">
        <title>Corynebacteirum lowii and Corynebacterium oculi species nova, derived from human clinical disease and and emended description of Corynebacterium mastiditis.</title>
        <authorList>
            <person name="Bernard K."/>
            <person name="Pacheco A.L."/>
            <person name="Mcdougall C."/>
            <person name="Burtx T."/>
            <person name="Weibe D."/>
            <person name="Tyler S."/>
            <person name="Olson A.B."/>
            <person name="Cnockaert M."/>
            <person name="Eguchi H."/>
            <person name="Kuwahara T."/>
            <person name="Nakayama-Imaohji H."/>
            <person name="Boudewijins M."/>
            <person name="Van Hoecke F."/>
            <person name="Bernier A.-M."/>
            <person name="Vandamme P."/>
        </authorList>
    </citation>
    <scope>NUCLEOTIDE SEQUENCE [LARGE SCALE GENOMIC DNA]</scope>
    <source>
        <strain evidence="1 2">NML 130206</strain>
    </source>
</reference>
<keyword evidence="2" id="KW-1185">Reference proteome</keyword>
<organism evidence="1 2">
    <name type="scientific">Corynebacterium lowii</name>
    <dbReference type="NCBI Taxonomy" id="1544413"/>
    <lineage>
        <taxon>Bacteria</taxon>
        <taxon>Bacillati</taxon>
        <taxon>Actinomycetota</taxon>
        <taxon>Actinomycetes</taxon>
        <taxon>Mycobacteriales</taxon>
        <taxon>Corynebacteriaceae</taxon>
        <taxon>Corynebacterium</taxon>
    </lineage>
</organism>